<protein>
    <submittedName>
        <fullName evidence="5">ATP-binding protein</fullName>
    </submittedName>
</protein>
<evidence type="ECO:0000259" key="4">
    <source>
        <dbReference type="SMART" id="SM00382"/>
    </source>
</evidence>
<dbReference type="EMBL" id="CP051298">
    <property type="protein sequence ID" value="QKD43159.1"/>
    <property type="molecule type" value="Genomic_DNA"/>
</dbReference>
<dbReference type="Pfam" id="PF00004">
    <property type="entry name" value="AAA"/>
    <property type="match status" value="1"/>
</dbReference>
<proteinExistence type="inferred from homology"/>
<dbReference type="Proteomes" id="UP000500755">
    <property type="component" value="Chromosome"/>
</dbReference>
<dbReference type="GO" id="GO:0016887">
    <property type="term" value="F:ATP hydrolysis activity"/>
    <property type="evidence" value="ECO:0007669"/>
    <property type="project" value="InterPro"/>
</dbReference>
<dbReference type="InterPro" id="IPR050221">
    <property type="entry name" value="26S_Proteasome_ATPase"/>
</dbReference>
<dbReference type="InterPro" id="IPR054472">
    <property type="entry name" value="WHD"/>
</dbReference>
<evidence type="ECO:0000256" key="3">
    <source>
        <dbReference type="ARBA" id="ARBA00022840"/>
    </source>
</evidence>
<dbReference type="InterPro" id="IPR003593">
    <property type="entry name" value="AAA+_ATPase"/>
</dbReference>
<feature type="domain" description="AAA+ ATPase" evidence="4">
    <location>
        <begin position="430"/>
        <end position="562"/>
    </location>
</feature>
<accession>A0A858ZS53</accession>
<evidence type="ECO:0000313" key="6">
    <source>
        <dbReference type="Proteomes" id="UP000500755"/>
    </source>
</evidence>
<comment type="similarity">
    <text evidence="1">Belongs to the AAA ATPase family.</text>
</comment>
<dbReference type="Pfam" id="PF22977">
    <property type="entry name" value="WHD"/>
    <property type="match status" value="1"/>
</dbReference>
<dbReference type="GO" id="GO:0005524">
    <property type="term" value="F:ATP binding"/>
    <property type="evidence" value="ECO:0007669"/>
    <property type="project" value="UniProtKB-KW"/>
</dbReference>
<dbReference type="InterPro" id="IPR003959">
    <property type="entry name" value="ATPase_AAA_core"/>
</dbReference>
<dbReference type="CDD" id="cd19481">
    <property type="entry name" value="RecA-like_protease"/>
    <property type="match status" value="1"/>
</dbReference>
<evidence type="ECO:0000256" key="2">
    <source>
        <dbReference type="ARBA" id="ARBA00022741"/>
    </source>
</evidence>
<dbReference type="AlphaFoldDB" id="A0A858ZS53"/>
<name>A0A858ZS53_9BURK</name>
<dbReference type="RefSeq" id="WP_103018636.1">
    <property type="nucleotide sequence ID" value="NZ_CP051298.1"/>
</dbReference>
<gene>
    <name evidence="5" type="ORF">HF896_05820</name>
</gene>
<dbReference type="SUPFAM" id="SSF52540">
    <property type="entry name" value="P-loop containing nucleoside triphosphate hydrolases"/>
    <property type="match status" value="2"/>
</dbReference>
<evidence type="ECO:0000313" key="5">
    <source>
        <dbReference type="EMBL" id="QKD43159.1"/>
    </source>
</evidence>
<dbReference type="SMART" id="SM00382">
    <property type="entry name" value="AAA"/>
    <property type="match status" value="1"/>
</dbReference>
<keyword evidence="2" id="KW-0547">Nucleotide-binding</keyword>
<dbReference type="Gene3D" id="3.40.50.300">
    <property type="entry name" value="P-loop containing nucleotide triphosphate hydrolases"/>
    <property type="match status" value="1"/>
</dbReference>
<keyword evidence="3 5" id="KW-0067">ATP-binding</keyword>
<dbReference type="InterPro" id="IPR027417">
    <property type="entry name" value="P-loop_NTPase"/>
</dbReference>
<evidence type="ECO:0000256" key="1">
    <source>
        <dbReference type="ARBA" id="ARBA00006914"/>
    </source>
</evidence>
<dbReference type="PANTHER" id="PTHR23073">
    <property type="entry name" value="26S PROTEASOME REGULATORY SUBUNIT"/>
    <property type="match status" value="1"/>
</dbReference>
<organism evidence="5 6">
    <name type="scientific">Alicycliphilus denitrificans</name>
    <dbReference type="NCBI Taxonomy" id="179636"/>
    <lineage>
        <taxon>Bacteria</taxon>
        <taxon>Pseudomonadati</taxon>
        <taxon>Pseudomonadota</taxon>
        <taxon>Betaproteobacteria</taxon>
        <taxon>Burkholderiales</taxon>
        <taxon>Comamonadaceae</taxon>
        <taxon>Alicycliphilus</taxon>
    </lineage>
</organism>
<reference evidence="5 6" key="1">
    <citation type="submission" date="2020-05" db="EMBL/GenBank/DDBJ databases">
        <title>Complete genome sequence of Alicycliphilus denitrificans DP3.</title>
        <authorList>
            <person name="Chen X."/>
        </authorList>
    </citation>
    <scope>NUCLEOTIDE SEQUENCE [LARGE SCALE GENOMIC DNA]</scope>
    <source>
        <strain evidence="5 6">DP3</strain>
    </source>
</reference>
<sequence>MNAPDRVTDWSTANQQLLVAEFARLRALLGEEAPQGAASADAQIALARSRMPAPAAIDTLAALFQLSPFERDLLLLAAGVEMDARLAALCAQAGAAQRPWASFGIALAVLPDAHWSALSPDAPLRRWRLLEPDEGAGLVNARLKIDERVLHYLAGLNRLDQRLQALLYPVPHDAPPLSATQSAGVQQLLSLWQAVPQTIVLEGDDATGQRDLACALAEGLGAGLYQLNGMDMPADAAEQAAFAALWGREAALLGAGLLVQCDGAGPERQAAALRLARHLPGLVLLAANAWPASDLPCHRLRLDPPEAPERRALWLAALEELGTPIAAPALDTLASQYRLGARRIAEITRQAHARNPRGDAAALHHIAREEAGRHAALPALTQTIKPHASWADLVLPAAQQQLLRQIVAHARHRLTVHHAWGFANQDARGLGLATLFWGDSGTGKTLAAEVMASELGLNLVRVDLSAVVSKYIGETEKNLRRVFDSAEQAGALLLFDEADALFGKRTEVKDSHDRYANIEVSYLLQRMEAYCGLAILTSNHKAALDPAFQRRLRFVVHFPFPDQEQREGIWRAVFPQAAPLAADVDFARLARLDATGGSIRNMALAAAFLAAEAGTAIGMVQLMQAARTEGAKRERPFSEAELRSWA</sequence>